<comment type="caution">
    <text evidence="1">The sequence shown here is derived from an EMBL/GenBank/DDBJ whole genome shotgun (WGS) entry which is preliminary data.</text>
</comment>
<name>A0AAW2MFT5_SESRA</name>
<reference evidence="1" key="1">
    <citation type="submission" date="2020-06" db="EMBL/GenBank/DDBJ databases">
        <authorList>
            <person name="Li T."/>
            <person name="Hu X."/>
            <person name="Zhang T."/>
            <person name="Song X."/>
            <person name="Zhang H."/>
            <person name="Dai N."/>
            <person name="Sheng W."/>
            <person name="Hou X."/>
            <person name="Wei L."/>
        </authorList>
    </citation>
    <scope>NUCLEOTIDE SEQUENCE</scope>
    <source>
        <strain evidence="1">G02</strain>
        <tissue evidence="1">Leaf</tissue>
    </source>
</reference>
<protein>
    <submittedName>
        <fullName evidence="1">Uncharacterized protein</fullName>
    </submittedName>
</protein>
<dbReference type="EMBL" id="JACGWJ010000022">
    <property type="protein sequence ID" value="KAL0330285.1"/>
    <property type="molecule type" value="Genomic_DNA"/>
</dbReference>
<dbReference type="AlphaFoldDB" id="A0AAW2MFT5"/>
<sequence>MTKTESVLKLLPANNPPDDIMFIEHSMPACTVNGLWIWPEVSYAFYVLCDLSV</sequence>
<evidence type="ECO:0000313" key="1">
    <source>
        <dbReference type="EMBL" id="KAL0330285.1"/>
    </source>
</evidence>
<organism evidence="1">
    <name type="scientific">Sesamum radiatum</name>
    <name type="common">Black benniseed</name>
    <dbReference type="NCBI Taxonomy" id="300843"/>
    <lineage>
        <taxon>Eukaryota</taxon>
        <taxon>Viridiplantae</taxon>
        <taxon>Streptophyta</taxon>
        <taxon>Embryophyta</taxon>
        <taxon>Tracheophyta</taxon>
        <taxon>Spermatophyta</taxon>
        <taxon>Magnoliopsida</taxon>
        <taxon>eudicotyledons</taxon>
        <taxon>Gunneridae</taxon>
        <taxon>Pentapetalae</taxon>
        <taxon>asterids</taxon>
        <taxon>lamiids</taxon>
        <taxon>Lamiales</taxon>
        <taxon>Pedaliaceae</taxon>
        <taxon>Sesamum</taxon>
    </lineage>
</organism>
<proteinExistence type="predicted"/>
<gene>
    <name evidence="1" type="ORF">Sradi_5015200</name>
</gene>
<accession>A0AAW2MFT5</accession>
<reference evidence="1" key="2">
    <citation type="journal article" date="2024" name="Plant">
        <title>Genomic evolution and insights into agronomic trait innovations of Sesamum species.</title>
        <authorList>
            <person name="Miao H."/>
            <person name="Wang L."/>
            <person name="Qu L."/>
            <person name="Liu H."/>
            <person name="Sun Y."/>
            <person name="Le M."/>
            <person name="Wang Q."/>
            <person name="Wei S."/>
            <person name="Zheng Y."/>
            <person name="Lin W."/>
            <person name="Duan Y."/>
            <person name="Cao H."/>
            <person name="Xiong S."/>
            <person name="Wang X."/>
            <person name="Wei L."/>
            <person name="Li C."/>
            <person name="Ma Q."/>
            <person name="Ju M."/>
            <person name="Zhao R."/>
            <person name="Li G."/>
            <person name="Mu C."/>
            <person name="Tian Q."/>
            <person name="Mei H."/>
            <person name="Zhang T."/>
            <person name="Gao T."/>
            <person name="Zhang H."/>
        </authorList>
    </citation>
    <scope>NUCLEOTIDE SEQUENCE</scope>
    <source>
        <strain evidence="1">G02</strain>
    </source>
</reference>